<proteinExistence type="predicted"/>
<name>A0AAW0R8Y0_9PEZI</name>
<gene>
    <name evidence="2" type="ORF">PG999_002633</name>
</gene>
<evidence type="ECO:0000313" key="3">
    <source>
        <dbReference type="Proteomes" id="UP001392437"/>
    </source>
</evidence>
<keyword evidence="3" id="KW-1185">Reference proteome</keyword>
<comment type="caution">
    <text evidence="2">The sequence shown here is derived from an EMBL/GenBank/DDBJ whole genome shotgun (WGS) entry which is preliminary data.</text>
</comment>
<evidence type="ECO:0000256" key="1">
    <source>
        <dbReference type="SAM" id="MobiDB-lite"/>
    </source>
</evidence>
<dbReference type="AlphaFoldDB" id="A0AAW0R8Y0"/>
<organism evidence="2 3">
    <name type="scientific">Apiospora kogelbergensis</name>
    <dbReference type="NCBI Taxonomy" id="1337665"/>
    <lineage>
        <taxon>Eukaryota</taxon>
        <taxon>Fungi</taxon>
        <taxon>Dikarya</taxon>
        <taxon>Ascomycota</taxon>
        <taxon>Pezizomycotina</taxon>
        <taxon>Sordariomycetes</taxon>
        <taxon>Xylariomycetidae</taxon>
        <taxon>Amphisphaeriales</taxon>
        <taxon>Apiosporaceae</taxon>
        <taxon>Apiospora</taxon>
    </lineage>
</organism>
<dbReference type="Proteomes" id="UP001392437">
    <property type="component" value="Unassembled WGS sequence"/>
</dbReference>
<protein>
    <submittedName>
        <fullName evidence="2">Uncharacterized protein</fullName>
    </submittedName>
</protein>
<accession>A0AAW0R8Y0</accession>
<evidence type="ECO:0000313" key="2">
    <source>
        <dbReference type="EMBL" id="KAK8130253.1"/>
    </source>
</evidence>
<sequence>MAEPHVLDEFVLSIPPDGLSLSVTSYLFLADTFEPEVDLLGIYENVKLGQLWILPSTVNLQIVIRIEGATLVEHGSCDNILEFLADEICHSPLWNSLGLSAVCTGISYETTDDEPTNIYLEVDHPDKAASLLSPPGAVTTSIEGVVCHLDYRPVVYGHQHRQPQSISDQTGSHDGALVQFEGCPEDAAIGHEIDEVGHRRRTGTARLTVAALYRMIGIRPKFFGVQGITPASPTLLDVAPAMWNAHYMQAAAKKAHNASGVNTDDLEPQRFSDDALAMLLEDDGGESVDCEYDDGGCDESQLPEHWSFENMRNHGLVGADIDCRSVFAGRSTYEDEYADGEDDTHGAGNESMSPFSRGPCNVWDYGDINPGRPYPDGQHLQSDYFNRGQDCTFENDGHESDQQDGEEDGLIVQDSNGFWGGADLEKPVELSGSHGDGILDADADVCDVPDVLWPSGWKEMGIKASEARTGEEKGR</sequence>
<feature type="region of interest" description="Disordered" evidence="1">
    <location>
        <begin position="390"/>
        <end position="424"/>
    </location>
</feature>
<dbReference type="EMBL" id="JAQQWP010000002">
    <property type="protein sequence ID" value="KAK8130253.1"/>
    <property type="molecule type" value="Genomic_DNA"/>
</dbReference>
<reference evidence="2 3" key="1">
    <citation type="submission" date="2023-01" db="EMBL/GenBank/DDBJ databases">
        <title>Analysis of 21 Apiospora genomes using comparative genomics revels a genus with tremendous synthesis potential of carbohydrate active enzymes and secondary metabolites.</title>
        <authorList>
            <person name="Sorensen T."/>
        </authorList>
    </citation>
    <scope>NUCLEOTIDE SEQUENCE [LARGE SCALE GENOMIC DNA]</scope>
    <source>
        <strain evidence="2 3">CBS 117206</strain>
    </source>
</reference>